<evidence type="ECO:0000256" key="1">
    <source>
        <dbReference type="ARBA" id="ARBA00001947"/>
    </source>
</evidence>
<protein>
    <submittedName>
        <fullName evidence="7">Dioxygenase</fullName>
    </submittedName>
</protein>
<evidence type="ECO:0000313" key="7">
    <source>
        <dbReference type="EMBL" id="GIO36585.1"/>
    </source>
</evidence>
<dbReference type="Proteomes" id="UP000681162">
    <property type="component" value="Unassembled WGS sequence"/>
</dbReference>
<comment type="similarity">
    <text evidence="2">Belongs to the DODA-type extradiol aromatic ring-opening dioxygenase family.</text>
</comment>
<dbReference type="InterPro" id="IPR004183">
    <property type="entry name" value="Xdiol_dOase_suB"/>
</dbReference>
<dbReference type="InterPro" id="IPR014436">
    <property type="entry name" value="Extradiol_dOase_DODA"/>
</dbReference>
<evidence type="ECO:0000256" key="4">
    <source>
        <dbReference type="ARBA" id="ARBA00022833"/>
    </source>
</evidence>
<evidence type="ECO:0000256" key="5">
    <source>
        <dbReference type="ARBA" id="ARBA00023002"/>
    </source>
</evidence>
<accession>A0A919XTF1</accession>
<keyword evidence="3" id="KW-0479">Metal-binding</keyword>
<dbReference type="GO" id="GO:0008198">
    <property type="term" value="F:ferrous iron binding"/>
    <property type="evidence" value="ECO:0007669"/>
    <property type="project" value="InterPro"/>
</dbReference>
<comment type="cofactor">
    <cofactor evidence="1">
        <name>Zn(2+)</name>
        <dbReference type="ChEBI" id="CHEBI:29105"/>
    </cofactor>
</comment>
<evidence type="ECO:0000313" key="8">
    <source>
        <dbReference type="Proteomes" id="UP000681162"/>
    </source>
</evidence>
<gene>
    <name evidence="7" type="ORF">J41TS12_14460</name>
</gene>
<dbReference type="SUPFAM" id="SSF53213">
    <property type="entry name" value="LigB-like"/>
    <property type="match status" value="1"/>
</dbReference>
<keyword evidence="8" id="KW-1185">Reference proteome</keyword>
<feature type="domain" description="Extradiol ring-cleavage dioxygenase class III enzyme subunit B" evidence="6">
    <location>
        <begin position="5"/>
        <end position="244"/>
    </location>
</feature>
<keyword evidence="4" id="KW-0862">Zinc</keyword>
<dbReference type="GO" id="GO:0016702">
    <property type="term" value="F:oxidoreductase activity, acting on single donors with incorporation of molecular oxygen, incorporation of two atoms of oxygen"/>
    <property type="evidence" value="ECO:0007669"/>
    <property type="project" value="UniProtKB-ARBA"/>
</dbReference>
<comment type="caution">
    <text evidence="7">The sequence shown here is derived from an EMBL/GenBank/DDBJ whole genome shotgun (WGS) entry which is preliminary data.</text>
</comment>
<proteinExistence type="inferred from homology"/>
<dbReference type="Pfam" id="PF02900">
    <property type="entry name" value="LigB"/>
    <property type="match status" value="1"/>
</dbReference>
<dbReference type="PANTHER" id="PTHR30096:SF0">
    <property type="entry name" value="4,5-DOPA DIOXYGENASE EXTRADIOL-LIKE PROTEIN"/>
    <property type="match status" value="1"/>
</dbReference>
<dbReference type="RefSeq" id="WP_212938928.1">
    <property type="nucleotide sequence ID" value="NZ_BORR01000004.1"/>
</dbReference>
<evidence type="ECO:0000259" key="6">
    <source>
        <dbReference type="Pfam" id="PF02900"/>
    </source>
</evidence>
<reference evidence="7 8" key="1">
    <citation type="submission" date="2021-03" db="EMBL/GenBank/DDBJ databases">
        <title>Antimicrobial resistance genes in bacteria isolated from Japanese honey, and their potential for conferring macrolide and lincosamide resistance in the American foulbrood pathogen Paenibacillus larvae.</title>
        <authorList>
            <person name="Okamoto M."/>
            <person name="Kumagai M."/>
            <person name="Kanamori H."/>
            <person name="Takamatsu D."/>
        </authorList>
    </citation>
    <scope>NUCLEOTIDE SEQUENCE [LARGE SCALE GENOMIC DNA]</scope>
    <source>
        <strain evidence="7 8">J41TS12</strain>
    </source>
</reference>
<name>A0A919XTF1_9BACL</name>
<organism evidence="7 8">
    <name type="scientific">Paenibacillus antibioticophila</name>
    <dbReference type="NCBI Taxonomy" id="1274374"/>
    <lineage>
        <taxon>Bacteria</taxon>
        <taxon>Bacillati</taxon>
        <taxon>Bacillota</taxon>
        <taxon>Bacilli</taxon>
        <taxon>Bacillales</taxon>
        <taxon>Paenibacillaceae</taxon>
        <taxon>Paenibacillus</taxon>
    </lineage>
</organism>
<dbReference type="Gene3D" id="3.40.830.10">
    <property type="entry name" value="LigB-like"/>
    <property type="match status" value="1"/>
</dbReference>
<dbReference type="PANTHER" id="PTHR30096">
    <property type="entry name" value="4,5-DOPA DIOXYGENASE EXTRADIOL-LIKE PROTEIN"/>
    <property type="match status" value="1"/>
</dbReference>
<dbReference type="AlphaFoldDB" id="A0A919XTF1"/>
<dbReference type="CDD" id="cd07363">
    <property type="entry name" value="45_DOPA_Dioxygenase"/>
    <property type="match status" value="1"/>
</dbReference>
<keyword evidence="7" id="KW-0223">Dioxygenase</keyword>
<evidence type="ECO:0000256" key="2">
    <source>
        <dbReference type="ARBA" id="ARBA00007581"/>
    </source>
</evidence>
<sequence length="263" mass="29544">MTQPALFIAHGAPTLAIENNEYTAFLRRLGQEILSKPKAIVLFSAHWDSPIQFVTSDQVHDTIHDFYGFPDELYEISYPAPGSPELTARIEALFKDGNLAYKTITGRGLDHGAWIVLREMFPACDVPVVALSVDARRTPAEQYAIGKMLMALREENVLVIGSGGLVHNLRMLERSGDSPSSWAVDFDKWIEVQLANWDLRQLFEYVKRAPHAREAVPSYAPEHFAPLLYAMGASDNDRNASKLHQEYEFGNLSLNCWMFGSKS</sequence>
<dbReference type="PIRSF" id="PIRSF006157">
    <property type="entry name" value="Doxgns_DODA"/>
    <property type="match status" value="1"/>
</dbReference>
<keyword evidence="5" id="KW-0560">Oxidoreductase</keyword>
<dbReference type="GO" id="GO:0008270">
    <property type="term" value="F:zinc ion binding"/>
    <property type="evidence" value="ECO:0007669"/>
    <property type="project" value="InterPro"/>
</dbReference>
<evidence type="ECO:0000256" key="3">
    <source>
        <dbReference type="ARBA" id="ARBA00022723"/>
    </source>
</evidence>
<dbReference type="EMBL" id="BORR01000004">
    <property type="protein sequence ID" value="GIO36585.1"/>
    <property type="molecule type" value="Genomic_DNA"/>
</dbReference>